<reference evidence="1 2" key="1">
    <citation type="journal article" date="2018" name="PLoS Genet.">
        <title>Population sequencing reveals clonal diversity and ancestral inbreeding in the grapevine cultivar Chardonnay.</title>
        <authorList>
            <person name="Roach M.J."/>
            <person name="Johnson D.L."/>
            <person name="Bohlmann J."/>
            <person name="van Vuuren H.J."/>
            <person name="Jones S.J."/>
            <person name="Pretorius I.S."/>
            <person name="Schmidt S.A."/>
            <person name="Borneman A.R."/>
        </authorList>
    </citation>
    <scope>NUCLEOTIDE SEQUENCE [LARGE SCALE GENOMIC DNA]</scope>
    <source>
        <strain evidence="2">cv. Chardonnay</strain>
        <tissue evidence="1">Leaf</tissue>
    </source>
</reference>
<evidence type="ECO:0000313" key="1">
    <source>
        <dbReference type="EMBL" id="RVX07793.1"/>
    </source>
</evidence>
<dbReference type="Gene3D" id="3.60.10.10">
    <property type="entry name" value="Endonuclease/exonuclease/phosphatase"/>
    <property type="match status" value="1"/>
</dbReference>
<evidence type="ECO:0000313" key="2">
    <source>
        <dbReference type="Proteomes" id="UP000288805"/>
    </source>
</evidence>
<sequence>MGILAQLGPCGEANFELEFLSTREKEAERVQQVDFHYLLTDSALVEEVSREACQNGIVSNCQDAAGPSENGNDCWELYEFQEGRGEGAPNWQESSVAKFSQFLGFPIEGLEKDILSFLVKIRKRREKIHRNVLFRVEGCSQWLSNEPQVVELECEGSEQSTKRKVIKSVIRKQKVDLFCIQETKIQVMSDRVVSSLGLGRFLDWKALDAFGSVGGILICWDKRALDLLEWEEDSFPYPADSGMWIMGWFGCSRGIEVSGSANFRLSAKLKELKQKLKVWNREVFGNLECNKDVALQQVEYWIGCKVREV</sequence>
<organism evidence="1 2">
    <name type="scientific">Vitis vinifera</name>
    <name type="common">Grape</name>
    <dbReference type="NCBI Taxonomy" id="29760"/>
    <lineage>
        <taxon>Eukaryota</taxon>
        <taxon>Viridiplantae</taxon>
        <taxon>Streptophyta</taxon>
        <taxon>Embryophyta</taxon>
        <taxon>Tracheophyta</taxon>
        <taxon>Spermatophyta</taxon>
        <taxon>Magnoliopsida</taxon>
        <taxon>eudicotyledons</taxon>
        <taxon>Gunneridae</taxon>
        <taxon>Pentapetalae</taxon>
        <taxon>rosids</taxon>
        <taxon>Vitales</taxon>
        <taxon>Vitaceae</taxon>
        <taxon>Viteae</taxon>
        <taxon>Vitis</taxon>
    </lineage>
</organism>
<dbReference type="Proteomes" id="UP000288805">
    <property type="component" value="Unassembled WGS sequence"/>
</dbReference>
<protein>
    <submittedName>
        <fullName evidence="1">Uncharacterized protein</fullName>
    </submittedName>
</protein>
<gene>
    <name evidence="1" type="ORF">CK203_021807</name>
</gene>
<dbReference type="InterPro" id="IPR036691">
    <property type="entry name" value="Endo/exonu/phosph_ase_sf"/>
</dbReference>
<accession>A0A438JFS8</accession>
<dbReference type="SUPFAM" id="SSF56219">
    <property type="entry name" value="DNase I-like"/>
    <property type="match status" value="1"/>
</dbReference>
<comment type="caution">
    <text evidence="1">The sequence shown here is derived from an EMBL/GenBank/DDBJ whole genome shotgun (WGS) entry which is preliminary data.</text>
</comment>
<dbReference type="AlphaFoldDB" id="A0A438JFS8"/>
<name>A0A438JFS8_VITVI</name>
<dbReference type="EMBL" id="QGNW01000044">
    <property type="protein sequence ID" value="RVX07793.1"/>
    <property type="molecule type" value="Genomic_DNA"/>
</dbReference>
<proteinExistence type="predicted"/>